<evidence type="ECO:0000313" key="1">
    <source>
        <dbReference type="EMBL" id="KIO15091.1"/>
    </source>
</evidence>
<accession>A0A0C3PZ61</accession>
<gene>
    <name evidence="1" type="ORF">M404DRAFT_200163</name>
</gene>
<reference evidence="1 2" key="1">
    <citation type="submission" date="2014-04" db="EMBL/GenBank/DDBJ databases">
        <authorList>
            <consortium name="DOE Joint Genome Institute"/>
            <person name="Kuo A."/>
            <person name="Kohler A."/>
            <person name="Costa M.D."/>
            <person name="Nagy L.G."/>
            <person name="Floudas D."/>
            <person name="Copeland A."/>
            <person name="Barry K.W."/>
            <person name="Cichocki N."/>
            <person name="Veneault-Fourrey C."/>
            <person name="LaButti K."/>
            <person name="Lindquist E.A."/>
            <person name="Lipzen A."/>
            <person name="Lundell T."/>
            <person name="Morin E."/>
            <person name="Murat C."/>
            <person name="Sun H."/>
            <person name="Tunlid A."/>
            <person name="Henrissat B."/>
            <person name="Grigoriev I.V."/>
            <person name="Hibbett D.S."/>
            <person name="Martin F."/>
            <person name="Nordberg H.P."/>
            <person name="Cantor M.N."/>
            <person name="Hua S.X."/>
        </authorList>
    </citation>
    <scope>NUCLEOTIDE SEQUENCE [LARGE SCALE GENOMIC DNA]</scope>
    <source>
        <strain evidence="1 2">Marx 270</strain>
    </source>
</reference>
<evidence type="ECO:0000313" key="2">
    <source>
        <dbReference type="Proteomes" id="UP000054217"/>
    </source>
</evidence>
<dbReference type="InParanoid" id="A0A0C3PZ61"/>
<dbReference type="AlphaFoldDB" id="A0A0C3PZ61"/>
<dbReference type="Proteomes" id="UP000054217">
    <property type="component" value="Unassembled WGS sequence"/>
</dbReference>
<dbReference type="EMBL" id="KN831944">
    <property type="protein sequence ID" value="KIO15091.1"/>
    <property type="molecule type" value="Genomic_DNA"/>
</dbReference>
<proteinExistence type="predicted"/>
<sequence>MKKFVGCPEIDGPKTSNTIDLDQRPAVLVTFVRHAAMQRMLAHPRHTFDATAPAVGSVIHPRRARGRIITDDQRDAFEWLDLRVQ</sequence>
<reference evidence="2" key="2">
    <citation type="submission" date="2015-01" db="EMBL/GenBank/DDBJ databases">
        <title>Evolutionary Origins and Diversification of the Mycorrhizal Mutualists.</title>
        <authorList>
            <consortium name="DOE Joint Genome Institute"/>
            <consortium name="Mycorrhizal Genomics Consortium"/>
            <person name="Kohler A."/>
            <person name="Kuo A."/>
            <person name="Nagy L.G."/>
            <person name="Floudas D."/>
            <person name="Copeland A."/>
            <person name="Barry K.W."/>
            <person name="Cichocki N."/>
            <person name="Veneault-Fourrey C."/>
            <person name="LaButti K."/>
            <person name="Lindquist E.A."/>
            <person name="Lipzen A."/>
            <person name="Lundell T."/>
            <person name="Morin E."/>
            <person name="Murat C."/>
            <person name="Riley R."/>
            <person name="Ohm R."/>
            <person name="Sun H."/>
            <person name="Tunlid A."/>
            <person name="Henrissat B."/>
            <person name="Grigoriev I.V."/>
            <person name="Hibbett D.S."/>
            <person name="Martin F."/>
        </authorList>
    </citation>
    <scope>NUCLEOTIDE SEQUENCE [LARGE SCALE GENOMIC DNA]</scope>
    <source>
        <strain evidence="2">Marx 270</strain>
    </source>
</reference>
<protein>
    <submittedName>
        <fullName evidence="1">Uncharacterized protein</fullName>
    </submittedName>
</protein>
<keyword evidence="2" id="KW-1185">Reference proteome</keyword>
<name>A0A0C3PZ61_PISTI</name>
<dbReference type="HOGENOM" id="CLU_2513530_0_0_1"/>
<organism evidence="1 2">
    <name type="scientific">Pisolithus tinctorius Marx 270</name>
    <dbReference type="NCBI Taxonomy" id="870435"/>
    <lineage>
        <taxon>Eukaryota</taxon>
        <taxon>Fungi</taxon>
        <taxon>Dikarya</taxon>
        <taxon>Basidiomycota</taxon>
        <taxon>Agaricomycotina</taxon>
        <taxon>Agaricomycetes</taxon>
        <taxon>Agaricomycetidae</taxon>
        <taxon>Boletales</taxon>
        <taxon>Sclerodermatineae</taxon>
        <taxon>Pisolithaceae</taxon>
        <taxon>Pisolithus</taxon>
    </lineage>
</organism>